<dbReference type="Proteomes" id="UP000634667">
    <property type="component" value="Unassembled WGS sequence"/>
</dbReference>
<dbReference type="Gene3D" id="1.25.40.10">
    <property type="entry name" value="Tetratricopeptide repeat domain"/>
    <property type="match status" value="1"/>
</dbReference>
<protein>
    <recommendedName>
        <fullName evidence="6">HemY N-terminal domain-containing protein</fullName>
    </recommendedName>
</protein>
<feature type="transmembrane region" description="Helical" evidence="5">
    <location>
        <begin position="41"/>
        <end position="62"/>
    </location>
</feature>
<evidence type="ECO:0000256" key="5">
    <source>
        <dbReference type="SAM" id="Phobius"/>
    </source>
</evidence>
<dbReference type="Pfam" id="PF07219">
    <property type="entry name" value="HemY_N"/>
    <property type="match status" value="1"/>
</dbReference>
<gene>
    <name evidence="7" type="ORF">GCM10008111_26760</name>
</gene>
<evidence type="ECO:0000256" key="1">
    <source>
        <dbReference type="ARBA" id="ARBA00004370"/>
    </source>
</evidence>
<evidence type="ECO:0000313" key="7">
    <source>
        <dbReference type="EMBL" id="GGW69297.1"/>
    </source>
</evidence>
<evidence type="ECO:0000313" key="8">
    <source>
        <dbReference type="Proteomes" id="UP000634667"/>
    </source>
</evidence>
<feature type="domain" description="HemY N-terminal" evidence="6">
    <location>
        <begin position="26"/>
        <end position="116"/>
    </location>
</feature>
<evidence type="ECO:0000256" key="2">
    <source>
        <dbReference type="ARBA" id="ARBA00022692"/>
    </source>
</evidence>
<keyword evidence="3 5" id="KW-1133">Transmembrane helix</keyword>
<dbReference type="SUPFAM" id="SSF48452">
    <property type="entry name" value="TPR-like"/>
    <property type="match status" value="1"/>
</dbReference>
<dbReference type="InterPro" id="IPR010817">
    <property type="entry name" value="HemY_N"/>
</dbReference>
<keyword evidence="8" id="KW-1185">Reference proteome</keyword>
<comment type="caution">
    <text evidence="7">The sequence shown here is derived from an EMBL/GenBank/DDBJ whole genome shotgun (WGS) entry which is preliminary data.</text>
</comment>
<evidence type="ECO:0000256" key="3">
    <source>
        <dbReference type="ARBA" id="ARBA00022989"/>
    </source>
</evidence>
<keyword evidence="4 5" id="KW-0472">Membrane</keyword>
<sequence length="359" mass="40279">MSKLLALTAILILAMLGGPLLINNPGYIKIVVAGYTIEMTLLGLVLALFVLAIIVFTLYFMVKKLARWQHKSFSFLRGRRQRKARAAFASGLQAYARQQWQLASEQLQLSLQDGQYLNEKRMLASYASLYAGNSQQATTLAITLDTTDSNSAFVQADLLLQQGQPGQACQLLASHVNATNRDKALGQLYLQALQQAGQWRQLLHTIPLALQQQWFSKAEWPQQRFAMYPRAIAHLSMPQGFSAEADYWQTLPTKERKSSAAMLGVAWADAQAGLSEQAEQKLVQILTLGELPAAWPYLRQIPLGRSVLKLRKAVQHWLRDNPTNGYLFAVLAYLAEQEGDREQAAMAWQKVKQYQPELC</sequence>
<organism evidence="7 8">
    <name type="scientific">Alishewanella tabrizica</name>
    <dbReference type="NCBI Taxonomy" id="671278"/>
    <lineage>
        <taxon>Bacteria</taxon>
        <taxon>Pseudomonadati</taxon>
        <taxon>Pseudomonadota</taxon>
        <taxon>Gammaproteobacteria</taxon>
        <taxon>Alteromonadales</taxon>
        <taxon>Alteromonadaceae</taxon>
        <taxon>Alishewanella</taxon>
    </lineage>
</organism>
<accession>A0ABQ2WR16</accession>
<name>A0ABQ2WR16_9ALTE</name>
<evidence type="ECO:0000259" key="6">
    <source>
        <dbReference type="Pfam" id="PF07219"/>
    </source>
</evidence>
<evidence type="ECO:0000256" key="4">
    <source>
        <dbReference type="ARBA" id="ARBA00023136"/>
    </source>
</evidence>
<proteinExistence type="predicted"/>
<dbReference type="EMBL" id="BMYR01000011">
    <property type="protein sequence ID" value="GGW69297.1"/>
    <property type="molecule type" value="Genomic_DNA"/>
</dbReference>
<reference evidence="8" key="1">
    <citation type="journal article" date="2019" name="Int. J. Syst. Evol. Microbiol.">
        <title>The Global Catalogue of Microorganisms (GCM) 10K type strain sequencing project: providing services to taxonomists for standard genome sequencing and annotation.</title>
        <authorList>
            <consortium name="The Broad Institute Genomics Platform"/>
            <consortium name="The Broad Institute Genome Sequencing Center for Infectious Disease"/>
            <person name="Wu L."/>
            <person name="Ma J."/>
        </authorList>
    </citation>
    <scope>NUCLEOTIDE SEQUENCE [LARGE SCALE GENOMIC DNA]</scope>
    <source>
        <strain evidence="8">KCTC 23723</strain>
    </source>
</reference>
<comment type="subcellular location">
    <subcellularLocation>
        <location evidence="1">Membrane</location>
    </subcellularLocation>
</comment>
<dbReference type="InterPro" id="IPR011990">
    <property type="entry name" value="TPR-like_helical_dom_sf"/>
</dbReference>
<dbReference type="RefSeq" id="WP_189483737.1">
    <property type="nucleotide sequence ID" value="NZ_BMYR01000011.1"/>
</dbReference>
<keyword evidence="2 5" id="KW-0812">Transmembrane</keyword>